<accession>A0A0G4LPD0</accession>
<dbReference type="GO" id="GO:0008168">
    <property type="term" value="F:methyltransferase activity"/>
    <property type="evidence" value="ECO:0007669"/>
    <property type="project" value="TreeGrafter"/>
</dbReference>
<evidence type="ECO:0008006" key="5">
    <source>
        <dbReference type="Google" id="ProtNLM"/>
    </source>
</evidence>
<evidence type="ECO:0000256" key="1">
    <source>
        <dbReference type="ARBA" id="ARBA00038158"/>
    </source>
</evidence>
<dbReference type="PANTHER" id="PTHR43591">
    <property type="entry name" value="METHYLTRANSFERASE"/>
    <property type="match status" value="1"/>
</dbReference>
<feature type="compositionally biased region" description="Polar residues" evidence="2">
    <location>
        <begin position="345"/>
        <end position="357"/>
    </location>
</feature>
<organism evidence="3 4">
    <name type="scientific">Verticillium longisporum</name>
    <name type="common">Verticillium dahliae var. longisporum</name>
    <dbReference type="NCBI Taxonomy" id="100787"/>
    <lineage>
        <taxon>Eukaryota</taxon>
        <taxon>Fungi</taxon>
        <taxon>Dikarya</taxon>
        <taxon>Ascomycota</taxon>
        <taxon>Pezizomycotina</taxon>
        <taxon>Sordariomycetes</taxon>
        <taxon>Hypocreomycetidae</taxon>
        <taxon>Glomerellales</taxon>
        <taxon>Plectosphaerellaceae</taxon>
        <taxon>Verticillium</taxon>
    </lineage>
</organism>
<feature type="compositionally biased region" description="Polar residues" evidence="2">
    <location>
        <begin position="1"/>
        <end position="36"/>
    </location>
</feature>
<protein>
    <recommendedName>
        <fullName evidence="5">Methyltransferase domain-containing protein</fullName>
    </recommendedName>
</protein>
<dbReference type="Gene3D" id="3.40.50.150">
    <property type="entry name" value="Vaccinia Virus protein VP39"/>
    <property type="match status" value="2"/>
</dbReference>
<dbReference type="AlphaFoldDB" id="A0A0G4LPD0"/>
<evidence type="ECO:0000313" key="4">
    <source>
        <dbReference type="Proteomes" id="UP000045706"/>
    </source>
</evidence>
<dbReference type="EMBL" id="CVQI01015557">
    <property type="protein sequence ID" value="CRK23892.1"/>
    <property type="molecule type" value="Genomic_DNA"/>
</dbReference>
<name>A0A0G4LPD0_VERLO</name>
<dbReference type="CDD" id="cd02440">
    <property type="entry name" value="AdoMet_MTases"/>
    <property type="match status" value="2"/>
</dbReference>
<feature type="region of interest" description="Disordered" evidence="2">
    <location>
        <begin position="336"/>
        <end position="378"/>
    </location>
</feature>
<gene>
    <name evidence="3" type="ORF">BN1723_003047</name>
</gene>
<dbReference type="PANTHER" id="PTHR43591:SF10">
    <property type="entry name" value="ABC TRANSMEMBRANE TYPE-1 DOMAIN-CONTAINING PROTEIN-RELATED"/>
    <property type="match status" value="1"/>
</dbReference>
<dbReference type="Proteomes" id="UP000045706">
    <property type="component" value="Unassembled WGS sequence"/>
</dbReference>
<comment type="similarity">
    <text evidence="1">Belongs to the methyltransferase superfamily. LaeA methyltransferase family.</text>
</comment>
<feature type="region of interest" description="Disordered" evidence="2">
    <location>
        <begin position="1"/>
        <end position="87"/>
    </location>
</feature>
<dbReference type="Pfam" id="PF13489">
    <property type="entry name" value="Methyltransf_23"/>
    <property type="match status" value="2"/>
</dbReference>
<evidence type="ECO:0000313" key="3">
    <source>
        <dbReference type="EMBL" id="CRK23892.1"/>
    </source>
</evidence>
<feature type="compositionally biased region" description="Polar residues" evidence="2">
    <location>
        <begin position="53"/>
        <end position="65"/>
    </location>
</feature>
<sequence length="683" mass="76769">MNSPPSSNASTRQSQSPTMRSRPSASHSIPIRSSMSHAEFPVKRRRVDPPSPAESTSPEKQSSPSIAVADPAMMDDRGDTASLTDSARAHSYENGLRYHGYRPGIYAFPNDETEQERDQLAHQLSYEMCGESHVIAPIEQWLERGAEVLDLGTGIGIWCEELADKYPRSSFEGIDLSPIQSSEVPPNVRFYVDDMEHEQGWDFDGRTFDYIHLRHTLHSVHNRPELLKRVLDHLKPGGYFEVQEFECNLRCDDNTCPEGNDYALREWFDHLASGLSARGVDLYSITSVADEMRDIGFTGVTEHSRKCPVGSWPADESLRFCGSLLRESLLAGLVKRRRVDPPSPAESTSPEKQSSPSIAVADPAMMDDRGDTASLTDSARAHSYENGLRYHGYRPGIYAFPNDETEQERDQLAHQLSYEMCGESHFIAPVEQWLERGVEVLDLGTGIGIWCEELADKYPRSSFEGIDLSPIQSSEVPPNVRFYVDDMEHEQGWDFDGRTFDYIHLRHTLHSVHNRPELLKRVLDHLKPGGYFEVQEFECNLRCDDNTCPEGNDYALREWFVHLASGLSARGVDLYSITSVADEMRALGFAGVTEHSRKCPVGSWPADESLRFCGGLLRESLLAGLGGLSARPFAALTWERPRLEVFLLRVRESIKTTGYHAYLPLRTVCGRKPLSDVVIRSAV</sequence>
<reference evidence="4" key="1">
    <citation type="submission" date="2015-05" db="EMBL/GenBank/DDBJ databases">
        <authorList>
            <person name="Fogelqvist Johan"/>
        </authorList>
    </citation>
    <scope>NUCLEOTIDE SEQUENCE [LARGE SCALE GENOMIC DNA]</scope>
</reference>
<dbReference type="InterPro" id="IPR029063">
    <property type="entry name" value="SAM-dependent_MTases_sf"/>
</dbReference>
<evidence type="ECO:0000256" key="2">
    <source>
        <dbReference type="SAM" id="MobiDB-lite"/>
    </source>
</evidence>
<proteinExistence type="inferred from homology"/>
<dbReference type="SUPFAM" id="SSF53335">
    <property type="entry name" value="S-adenosyl-L-methionine-dependent methyltransferases"/>
    <property type="match status" value="2"/>
</dbReference>